<evidence type="ECO:0000256" key="1">
    <source>
        <dbReference type="SAM" id="MobiDB-lite"/>
    </source>
</evidence>
<dbReference type="Pfam" id="PF13176">
    <property type="entry name" value="TPR_7"/>
    <property type="match status" value="1"/>
</dbReference>
<sequence>MAQIPENSPPGLELLYEGAAAHQRGDVVEALRIFEHAARTTEGGVRVSALINAASMCDELGEHARAIAMFREALAQIPEDAVEKRVSTLINYSQALQHVGELDEAQDALERGYADLATHPDLVALRIPCLLSLTAVAFHRAQWLRVIDLATESLDLADRFAPELRAHPLMNLAGAYFETGRRELGLDFATQALAAFEAAGDVNGVAETKQNLAVLYTRVNRFDEAEAPLRASQEYFEQAGLGYRAGVGLKTLGFLAEGRGDLDGAGELYRRSLDYFTESGAALDVAAVQTRLATLEFAHGRLAEGRELLDTAFRAYAQRGLGLHCAQVDFWHATLLEMVVDHIEGTPPAELLTLGRDVAVTAAIAIDAVRYTLPGGGQRDQWNREIADPATRLAFRFAYLCGDAQLIVDLVETHCAGTTLDMDRAARPAPPRLPLEPLTPTESHADTGPALRLGSALAHVAAEAGLPVTPPPRLAVAPDGHIALADYITAAEQRYGRTVREDRVLPV</sequence>
<reference evidence="2 3" key="1">
    <citation type="submission" date="2018-06" db="EMBL/GenBank/DDBJ databases">
        <title>Genomic Encyclopedia of Type Strains, Phase IV (KMG-IV): sequencing the most valuable type-strain genomes for metagenomic binning, comparative biology and taxonomic classification.</title>
        <authorList>
            <person name="Goeker M."/>
        </authorList>
    </citation>
    <scope>NUCLEOTIDE SEQUENCE [LARGE SCALE GENOMIC DNA]</scope>
    <source>
        <strain evidence="2 3">DSM 44599</strain>
    </source>
</reference>
<keyword evidence="3" id="KW-1185">Reference proteome</keyword>
<dbReference type="Proteomes" id="UP000252586">
    <property type="component" value="Unassembled WGS sequence"/>
</dbReference>
<dbReference type="Pfam" id="PF13424">
    <property type="entry name" value="TPR_12"/>
    <property type="match status" value="1"/>
</dbReference>
<comment type="caution">
    <text evidence="2">The sequence shown here is derived from an EMBL/GenBank/DDBJ whole genome shotgun (WGS) entry which is preliminary data.</text>
</comment>
<dbReference type="RefSeq" id="WP_067503192.1">
    <property type="nucleotide sequence ID" value="NZ_CP107943.1"/>
</dbReference>
<dbReference type="InterPro" id="IPR011990">
    <property type="entry name" value="TPR-like_helical_dom_sf"/>
</dbReference>
<dbReference type="SMART" id="SM00028">
    <property type="entry name" value="TPR"/>
    <property type="match status" value="4"/>
</dbReference>
<proteinExistence type="predicted"/>
<protein>
    <submittedName>
        <fullName evidence="2">Tetratricopeptide repeat protein</fullName>
    </submittedName>
</protein>
<feature type="region of interest" description="Disordered" evidence="1">
    <location>
        <begin position="422"/>
        <end position="449"/>
    </location>
</feature>
<dbReference type="STRING" id="1210090.GCA_001613185_00743"/>
<dbReference type="EMBL" id="QNRE01000004">
    <property type="protein sequence ID" value="RBO91493.1"/>
    <property type="molecule type" value="Genomic_DNA"/>
</dbReference>
<name>A0A366DN15_9NOCA</name>
<organism evidence="2 3">
    <name type="scientific">Nocardia puris</name>
    <dbReference type="NCBI Taxonomy" id="208602"/>
    <lineage>
        <taxon>Bacteria</taxon>
        <taxon>Bacillati</taxon>
        <taxon>Actinomycetota</taxon>
        <taxon>Actinomycetes</taxon>
        <taxon>Mycobacteriales</taxon>
        <taxon>Nocardiaceae</taxon>
        <taxon>Nocardia</taxon>
    </lineage>
</organism>
<dbReference type="SUPFAM" id="SSF48452">
    <property type="entry name" value="TPR-like"/>
    <property type="match status" value="2"/>
</dbReference>
<dbReference type="OrthoDB" id="4568954at2"/>
<accession>A0A366DN15</accession>
<evidence type="ECO:0000313" key="3">
    <source>
        <dbReference type="Proteomes" id="UP000252586"/>
    </source>
</evidence>
<evidence type="ECO:0000313" key="2">
    <source>
        <dbReference type="EMBL" id="RBO91493.1"/>
    </source>
</evidence>
<dbReference type="InterPro" id="IPR019734">
    <property type="entry name" value="TPR_rpt"/>
</dbReference>
<dbReference type="AlphaFoldDB" id="A0A366DN15"/>
<dbReference type="Gene3D" id="1.25.40.10">
    <property type="entry name" value="Tetratricopeptide repeat domain"/>
    <property type="match status" value="2"/>
</dbReference>
<gene>
    <name evidence="2" type="ORF">DFR74_104195</name>
</gene>